<reference evidence="3 4" key="1">
    <citation type="submission" date="2018-06" db="EMBL/GenBank/DDBJ databases">
        <title>Spongiibacterium sp. HME9304 Genome sequencing and assembly.</title>
        <authorList>
            <person name="Kang H."/>
            <person name="Kim H."/>
            <person name="Joh K."/>
        </authorList>
    </citation>
    <scope>NUCLEOTIDE SEQUENCE [LARGE SCALE GENOMIC DNA]</scope>
    <source>
        <strain evidence="3 4">HME9304</strain>
    </source>
</reference>
<protein>
    <recommendedName>
        <fullName evidence="5">DUF2520 domain-containing protein</fullName>
    </recommendedName>
</protein>
<dbReference type="SUPFAM" id="SSF51735">
    <property type="entry name" value="NAD(P)-binding Rossmann-fold domains"/>
    <property type="match status" value="1"/>
</dbReference>
<evidence type="ECO:0000313" key="4">
    <source>
        <dbReference type="Proteomes" id="UP000248536"/>
    </source>
</evidence>
<evidence type="ECO:0000259" key="1">
    <source>
        <dbReference type="Pfam" id="PF03807"/>
    </source>
</evidence>
<dbReference type="KEGG" id="spon:HME9304_02936"/>
<dbReference type="SUPFAM" id="SSF48179">
    <property type="entry name" value="6-phosphogluconate dehydrogenase C-terminal domain-like"/>
    <property type="match status" value="1"/>
</dbReference>
<dbReference type="Pfam" id="PF03807">
    <property type="entry name" value="F420_oxidored"/>
    <property type="match status" value="1"/>
</dbReference>
<dbReference type="InterPro" id="IPR018931">
    <property type="entry name" value="DUF2520"/>
</dbReference>
<name>A0A2Z4LVF4_9FLAO</name>
<dbReference type="InterPro" id="IPR008927">
    <property type="entry name" value="6-PGluconate_DH-like_C_sf"/>
</dbReference>
<dbReference type="RefSeq" id="WP_239023298.1">
    <property type="nucleotide sequence ID" value="NZ_CP030104.1"/>
</dbReference>
<organism evidence="3 4">
    <name type="scientific">Flagellimonas maritima</name>
    <dbReference type="NCBI Taxonomy" id="1383885"/>
    <lineage>
        <taxon>Bacteria</taxon>
        <taxon>Pseudomonadati</taxon>
        <taxon>Bacteroidota</taxon>
        <taxon>Flavobacteriia</taxon>
        <taxon>Flavobacteriales</taxon>
        <taxon>Flavobacteriaceae</taxon>
        <taxon>Flagellimonas</taxon>
    </lineage>
</organism>
<dbReference type="PANTHER" id="PTHR40459">
    <property type="entry name" value="CONSERVED HYPOTHETICAL ALANINE AND LEUCINE RICH PROTEIN"/>
    <property type="match status" value="1"/>
</dbReference>
<dbReference type="PANTHER" id="PTHR40459:SF1">
    <property type="entry name" value="CONSERVED HYPOTHETICAL ALANINE AND LEUCINE RICH PROTEIN"/>
    <property type="match status" value="1"/>
</dbReference>
<dbReference type="InterPro" id="IPR028939">
    <property type="entry name" value="P5C_Rdtase_cat_N"/>
</dbReference>
<dbReference type="Pfam" id="PF10728">
    <property type="entry name" value="DUF2520"/>
    <property type="match status" value="1"/>
</dbReference>
<dbReference type="InterPro" id="IPR036291">
    <property type="entry name" value="NAD(P)-bd_dom_sf"/>
</dbReference>
<feature type="domain" description="DUF2520" evidence="2">
    <location>
        <begin position="122"/>
        <end position="245"/>
    </location>
</feature>
<evidence type="ECO:0008006" key="5">
    <source>
        <dbReference type="Google" id="ProtNLM"/>
    </source>
</evidence>
<dbReference type="Gene3D" id="3.40.50.720">
    <property type="entry name" value="NAD(P)-binding Rossmann-like Domain"/>
    <property type="match status" value="1"/>
</dbReference>
<sequence length="254" mass="28669">MMLTVVILGTGNVAEHLFVAFTQSEKIHVAQVVGRNMDRLKEFANNTLISDNFNKIVDADFYIIAVKDDAIPLVSQYLSDKENIVVHTSGAISMDILKQKNSGVFYPIQTFTKGKSLDFNSIPICIEAKQQSGLQMLHKLGSSISNKVYEISSPQRRKLHLAAVFANNFVNHLYYVSEKICAEEDLPFSLLHPLIKETADKINYFSPCEAQTGPALRDDIKTMESHLHLLKNKKQTELYTLLSEAIKEEHEKKL</sequence>
<evidence type="ECO:0000313" key="3">
    <source>
        <dbReference type="EMBL" id="AWX45905.1"/>
    </source>
</evidence>
<evidence type="ECO:0000259" key="2">
    <source>
        <dbReference type="Pfam" id="PF10728"/>
    </source>
</evidence>
<gene>
    <name evidence="3" type="ORF">HME9304_02936</name>
</gene>
<keyword evidence="4" id="KW-1185">Reference proteome</keyword>
<dbReference type="Gene3D" id="1.10.1040.20">
    <property type="entry name" value="ProC-like, C-terminal domain"/>
    <property type="match status" value="1"/>
</dbReference>
<dbReference type="InterPro" id="IPR037108">
    <property type="entry name" value="TM1727-like_C_sf"/>
</dbReference>
<dbReference type="AlphaFoldDB" id="A0A2Z4LVF4"/>
<dbReference type="Proteomes" id="UP000248536">
    <property type="component" value="Chromosome"/>
</dbReference>
<accession>A0A2Z4LVF4</accession>
<proteinExistence type="predicted"/>
<feature type="domain" description="Pyrroline-5-carboxylate reductase catalytic N-terminal" evidence="1">
    <location>
        <begin position="5"/>
        <end position="87"/>
    </location>
</feature>
<dbReference type="EMBL" id="CP030104">
    <property type="protein sequence ID" value="AWX45905.1"/>
    <property type="molecule type" value="Genomic_DNA"/>
</dbReference>